<protein>
    <submittedName>
        <fullName evidence="3">Calcineurin-like phosphoesterase</fullName>
    </submittedName>
</protein>
<dbReference type="Proteomes" id="UP000242818">
    <property type="component" value="Unassembled WGS sequence"/>
</dbReference>
<evidence type="ECO:0000313" key="3">
    <source>
        <dbReference type="EMBL" id="SCC30409.1"/>
    </source>
</evidence>
<dbReference type="Pfam" id="PF00149">
    <property type="entry name" value="Metallophos"/>
    <property type="match status" value="1"/>
</dbReference>
<dbReference type="PANTHER" id="PTHR46546:SF4">
    <property type="entry name" value="SHEWANELLA-LIKE PROTEIN PHOSPHATASE 1"/>
    <property type="match status" value="1"/>
</dbReference>
<organism evidence="3 4">
    <name type="scientific">Chitinophaga costaii</name>
    <dbReference type="NCBI Taxonomy" id="1335309"/>
    <lineage>
        <taxon>Bacteria</taxon>
        <taxon>Pseudomonadati</taxon>
        <taxon>Bacteroidota</taxon>
        <taxon>Chitinophagia</taxon>
        <taxon>Chitinophagales</taxon>
        <taxon>Chitinophagaceae</taxon>
        <taxon>Chitinophaga</taxon>
    </lineage>
</organism>
<accession>A0A1C4DGA2</accession>
<dbReference type="GO" id="GO:0016787">
    <property type="term" value="F:hydrolase activity"/>
    <property type="evidence" value="ECO:0007669"/>
    <property type="project" value="InterPro"/>
</dbReference>
<gene>
    <name evidence="3" type="ORF">GA0116948_105260</name>
</gene>
<keyword evidence="4" id="KW-1185">Reference proteome</keyword>
<keyword evidence="1" id="KW-0732">Signal</keyword>
<evidence type="ECO:0000259" key="2">
    <source>
        <dbReference type="Pfam" id="PF00149"/>
    </source>
</evidence>
<dbReference type="InterPro" id="IPR004843">
    <property type="entry name" value="Calcineurin-like_PHP"/>
</dbReference>
<name>A0A1C4DGA2_9BACT</name>
<dbReference type="Gene3D" id="3.60.21.10">
    <property type="match status" value="1"/>
</dbReference>
<proteinExistence type="predicted"/>
<feature type="chain" id="PRO_5008690516" evidence="1">
    <location>
        <begin position="24"/>
        <end position="366"/>
    </location>
</feature>
<dbReference type="RefSeq" id="WP_089711624.1">
    <property type="nucleotide sequence ID" value="NZ_FMAR01000005.1"/>
</dbReference>
<reference evidence="3 4" key="1">
    <citation type="submission" date="2016-08" db="EMBL/GenBank/DDBJ databases">
        <authorList>
            <person name="Seilhamer J.J."/>
        </authorList>
    </citation>
    <scope>NUCLEOTIDE SEQUENCE [LARGE SCALE GENOMIC DNA]</scope>
    <source>
        <strain evidence="3 4">A37T2</strain>
    </source>
</reference>
<feature type="domain" description="Calcineurin-like phosphoesterase" evidence="2">
    <location>
        <begin position="100"/>
        <end position="315"/>
    </location>
</feature>
<feature type="signal peptide" evidence="1">
    <location>
        <begin position="1"/>
        <end position="23"/>
    </location>
</feature>
<dbReference type="PANTHER" id="PTHR46546">
    <property type="entry name" value="SHEWANELLA-LIKE PROTEIN PHOSPHATASE 1"/>
    <property type="match status" value="1"/>
</dbReference>
<dbReference type="SUPFAM" id="SSF56300">
    <property type="entry name" value="Metallo-dependent phosphatases"/>
    <property type="match status" value="1"/>
</dbReference>
<evidence type="ECO:0000256" key="1">
    <source>
        <dbReference type="SAM" id="SignalP"/>
    </source>
</evidence>
<dbReference type="AlphaFoldDB" id="A0A1C4DGA2"/>
<dbReference type="STRING" id="1335309.GA0116948_105260"/>
<dbReference type="InterPro" id="IPR029052">
    <property type="entry name" value="Metallo-depent_PP-like"/>
</dbReference>
<dbReference type="OrthoDB" id="7550081at2"/>
<sequence>MYLFTRIPLITAVFITLSHQAMAQDSTRTTYDGPYVFYIDGDLHVQHIRDTTVHTDTLSAEMKPGLALPVIFSDLPAWNFEVPLQTELHSPPVQYAAPEKVLILSDIEGEFGAFRALLLANKVIDEQYNWTFGKGHLVIAGDLFDRGSTVVEYLWLLYKLEQVAPLDGGYVHVILGNHDIMNLSGDFRYVQPKYAAHATLLQRSYHDLYSENTELGRWLRTKNIVEKIGDLLVLHGGVSPAVNERAMSLADINASSRPFYATPHAQVPDSMQLFLGRNGLFWYRGYFAEPRASQQTVDSTLQLYGVHKIVVGHTIVDSLVTTHYEGKVIAVDVNQHEGIHQALLIERGKYYRVNEKGNRELLDPKK</sequence>
<evidence type="ECO:0000313" key="4">
    <source>
        <dbReference type="Proteomes" id="UP000242818"/>
    </source>
</evidence>
<dbReference type="EMBL" id="FMAR01000005">
    <property type="protein sequence ID" value="SCC30409.1"/>
    <property type="molecule type" value="Genomic_DNA"/>
</dbReference>